<proteinExistence type="predicted"/>
<feature type="domain" description="Spatacsin C-terminal" evidence="1">
    <location>
        <begin position="2144"/>
        <end position="2433"/>
    </location>
</feature>
<name>A0AA36BJD0_OCTVU</name>
<dbReference type="GO" id="GO:0030424">
    <property type="term" value="C:axon"/>
    <property type="evidence" value="ECO:0007669"/>
    <property type="project" value="TreeGrafter"/>
</dbReference>
<dbReference type="GO" id="GO:0045202">
    <property type="term" value="C:synapse"/>
    <property type="evidence" value="ECO:0007669"/>
    <property type="project" value="TreeGrafter"/>
</dbReference>
<dbReference type="GO" id="GO:0007268">
    <property type="term" value="P:chemical synaptic transmission"/>
    <property type="evidence" value="ECO:0007669"/>
    <property type="project" value="TreeGrafter"/>
</dbReference>
<reference evidence="2" key="1">
    <citation type="submission" date="2023-08" db="EMBL/GenBank/DDBJ databases">
        <authorList>
            <person name="Alioto T."/>
            <person name="Alioto T."/>
            <person name="Gomez Garrido J."/>
        </authorList>
    </citation>
    <scope>NUCLEOTIDE SEQUENCE</scope>
</reference>
<dbReference type="Proteomes" id="UP001162480">
    <property type="component" value="Chromosome 17"/>
</dbReference>
<dbReference type="Pfam" id="PF14649">
    <property type="entry name" value="Spatacsin_C"/>
    <property type="match status" value="1"/>
</dbReference>
<dbReference type="EMBL" id="OX597830">
    <property type="protein sequence ID" value="CAI9735249.1"/>
    <property type="molecule type" value="Genomic_DNA"/>
</dbReference>
<evidence type="ECO:0000313" key="3">
    <source>
        <dbReference type="Proteomes" id="UP001162480"/>
    </source>
</evidence>
<dbReference type="GO" id="GO:0005737">
    <property type="term" value="C:cytoplasm"/>
    <property type="evidence" value="ECO:0007669"/>
    <property type="project" value="TreeGrafter"/>
</dbReference>
<dbReference type="GO" id="GO:0030425">
    <property type="term" value="C:dendrite"/>
    <property type="evidence" value="ECO:0007669"/>
    <property type="project" value="TreeGrafter"/>
</dbReference>
<protein>
    <recommendedName>
        <fullName evidence="1">Spatacsin C-terminal domain-containing protein</fullName>
    </recommendedName>
</protein>
<evidence type="ECO:0000313" key="2">
    <source>
        <dbReference type="EMBL" id="CAI9735249.1"/>
    </source>
</evidence>
<evidence type="ECO:0000259" key="1">
    <source>
        <dbReference type="Pfam" id="PF14649"/>
    </source>
</evidence>
<dbReference type="InterPro" id="IPR028107">
    <property type="entry name" value="Spatacsin_C_dom"/>
</dbReference>
<dbReference type="PANTHER" id="PTHR13650">
    <property type="entry name" value="SPATACSIN"/>
    <property type="match status" value="1"/>
</dbReference>
<dbReference type="InterPro" id="IPR028103">
    <property type="entry name" value="Spatacsin"/>
</dbReference>
<dbReference type="GO" id="GO:0048489">
    <property type="term" value="P:synaptic vesicle transport"/>
    <property type="evidence" value="ECO:0007669"/>
    <property type="project" value="TreeGrafter"/>
</dbReference>
<sequence length="2497" mass="285315">MADDGESDADFLEYKLCAFQDELSLDGIKNILLCPRYHILVILYDDGNLHVVRASETRQRLKAVPNVRSIHYDSNEHHETTLCMHHIDGKLSAFSLEDDLRYLFTCEESVLALVLCKEGLELFKSTAPYLLGYAHSSVILLTKKRPTNCQASSDVITTTTTTLTIACVYFTSEASQKPCCQYTIVLSDQFEEDHIVPSVQLYESTISVLDWPQHTLYLYDSSDGVCYLQVDLCSVVHLCSSMPRFWCMSNDVAHLFLITEINSAICLSLKDLYTLCPADCKFFFPSDNLSQDREYKKWIRIHKYGYCLPVIQRGQFSNVSCLGKVVKRRVSGLKKCLSSVTLDDKIKVVQLPEFLEQHSVKEIALSTTLAKVLFSKRDNIDLSILWLCDFTTGNVKLKRFKKETGLLVLGMEKCHPPLILKETGIFAIVDELHQEEFVDKVMTYGGARFTDELCQMNHWGRCSLPLRALELGLKYRQIDTVTIFLQTRQNLFSHEKKPDGNEQKNGNVNSCLPKLQALEPAYQLLLQSIEDNMAEQQSLFFAQQLLGIMLNHLYSVLNDILAFKNSLLDNIALEVLQETESMTQTVLQYIAKVRTYMNAFGLKKRNSLTDDTKTGICNSIESSTAEYNEWSEMDVTDAIEDSIRKNTVPIVQYYLLQQNSPELASLSEVTRLGLLQGIKYLMNAKFDEASLLISNLGYKPVEKYWEFALYTNDCLLRDCILNYFTETTEEQQKLITFFHLLQQTYPCISYEKAKENILPLNGWKVVDPIAACMSIAPSCVNMKASCGEVSINKPEESLSTITSPYSDVQLDWLLSWSYDTRHLVILDGNMTSQAAAPVQNVPPSVMWEYLVSHNRIDAALNWLFEHISSKKELVTPPDDISYQQIFHIVKTHGTNYLQELVQTLLAANGVLDPSLLTRNFAMFLHLLNHLKGVLKLPSPITEVKTCSIELRQFHQDMIAYCTKNNFGYLLWKYCQIHKISPKQLSLQYFESNEDMWMKMFNSFYALSINPYDTSPIYEASLSNAAVVWNLKEPSVTDLIREGHVLAALATILYGNDLLTSMTASSTVPDIFQGIDMNLLEDSLLHYPRLHDALFPTSVKKVCQYDITVYQLMKGNTPFDPAWLYGWQNTNTSVVEENLKVMPHFSLPELVSKYAQHEDIDFTYYLRQGRPTFAFCSFLTDEFNHGTVIAQHRVQYACQISTKLAVKYFSQSQVSASCAAFVEMLGVDSILLRLLVNIGNKIVAYRMNKLKSWGGSVQWRKDYNQQFEQETGQLLMGCLKRKRNSASELLNTLEDATEYDIEKEEVSPFGFEAGHLWTQSILLCYHLHLPYSTRFLENCAKTNNWLPFLWFAQLHQYPKDQLLQLVPWFPSPHLRDHIFYIVNNAQNNLFTETEETTTKTDSEMKKPATKAFRYGFYSKIGVASDTGQSSSDEDDALIINSNKEESKETNQEFDLNPMSAPEDVFRVIFSAQASRSVWKSLLSYGIALRNPLFTELAACQREANILSCLCGWLIAVMNDVQHQHFLKQHVLPVTKWNLKDLRELTEIFIRNKWLANLTVGFAIFQTDTPMAFFLKFLHCCLEKYDYAEAQTYLESFKHSVLYKPSKDKMSSINHMAQVFPMVGDISWQEETCQCLIRELLTGLPNISDVVKLLKYLTQYNIISVFTYQPGLNYSQLLQVAEILQKNQLTIPFSSFLVKDRQHLATQVEPLVAEIVNKKLYDDARMLCEFADINHEEITFTEINNEKSKLQKSHCWLSEFIRVNFWKDCLAKFNRYSVSPMRIVQFFQDEINKCNQNNTNMNEQAIMYELCVQSLIDAPDPSGNLYANYINDFSHKMWYCRIMAKVPKVERIPSLVAPIDEIFLGVEETYPVRSKTSALKTELLQHGKMPNISQKQSEFSDSEQRAVSLLIGELLSEAHLSDCCRVAAEFSFYSQDLAIILTCIRLSIGSISVDEIAPEIKQLLLESADINKNPATKFSRQFNNGTSFFRLSNASLGSLTGVGNLTLSPAQDQLISVMEQLFSLCVQGKECCRRVLIAKKIALILEKKYEFVITSDEFTILEMLLKVNNNARFQLAKEFLATSTVTDNQLAGFLSDAIIKSLKVCAPELRSPSLNSPSSVCNDLIFNPIAGGESYQILQLCQDPSQLGNRLLDAVASLASDTSQDILTVQTNMLILAHHCHTSACNMEGISNVLRAARVLNQRLSQAEEFNLMISLLTGVGRFNEMTYIFDALKQHHQFELLMRKGMEKEDQLRSAILDYLKRFHPNDSDSYTMVALNFTMFREIGQMLEELAQKNLDILKRKPLVNSSEVVLLLQKIHQYFSDAAKSYMKDNILRHAEYCVRQARLLLLQMDLLPAGIHVINLTPEEATNFIKEHPKFSEALIVSEAYNRNAVWSEALCNRIIIHGDFRYLQDLKAYIRLNPSLIIDTIDRYKQMTQKPPQCLDNIKKLLTHCKDIRLQYQLGKELELKDFITQLEDGSNSAYILDLEALRGSSHFSF</sequence>
<keyword evidence="3" id="KW-1185">Reference proteome</keyword>
<dbReference type="GO" id="GO:0008088">
    <property type="term" value="P:axo-dendritic transport"/>
    <property type="evidence" value="ECO:0007669"/>
    <property type="project" value="TreeGrafter"/>
</dbReference>
<accession>A0AA36BJD0</accession>
<organism evidence="2 3">
    <name type="scientific">Octopus vulgaris</name>
    <name type="common">Common octopus</name>
    <dbReference type="NCBI Taxonomy" id="6645"/>
    <lineage>
        <taxon>Eukaryota</taxon>
        <taxon>Metazoa</taxon>
        <taxon>Spiralia</taxon>
        <taxon>Lophotrochozoa</taxon>
        <taxon>Mollusca</taxon>
        <taxon>Cephalopoda</taxon>
        <taxon>Coleoidea</taxon>
        <taxon>Octopodiformes</taxon>
        <taxon>Octopoda</taxon>
        <taxon>Incirrata</taxon>
        <taxon>Octopodidae</taxon>
        <taxon>Octopus</taxon>
    </lineage>
</organism>
<gene>
    <name evidence="2" type="ORF">OCTVUL_1B027536</name>
</gene>
<dbReference type="GO" id="GO:0007409">
    <property type="term" value="P:axonogenesis"/>
    <property type="evidence" value="ECO:0007669"/>
    <property type="project" value="TreeGrafter"/>
</dbReference>
<dbReference type="PANTHER" id="PTHR13650:SF0">
    <property type="entry name" value="SPATACSIN"/>
    <property type="match status" value="1"/>
</dbReference>